<evidence type="ECO:0000259" key="1">
    <source>
        <dbReference type="PROSITE" id="PS50011"/>
    </source>
</evidence>
<dbReference type="PANTHER" id="PTHR38248">
    <property type="entry name" value="FUNK1 6"/>
    <property type="match status" value="1"/>
</dbReference>
<protein>
    <recommendedName>
        <fullName evidence="1">Protein kinase domain-containing protein</fullName>
    </recommendedName>
</protein>
<keyword evidence="3" id="KW-1185">Reference proteome</keyword>
<dbReference type="STRING" id="745531.A0A0C3PJF1"/>
<dbReference type="HOGENOM" id="CLU_012171_1_0_1"/>
<dbReference type="InterPro" id="IPR011009">
    <property type="entry name" value="Kinase-like_dom_sf"/>
</dbReference>
<dbReference type="EMBL" id="KN840522">
    <property type="protein sequence ID" value="KIP06273.1"/>
    <property type="molecule type" value="Genomic_DNA"/>
</dbReference>
<proteinExistence type="predicted"/>
<dbReference type="PROSITE" id="PS50011">
    <property type="entry name" value="PROTEIN_KINASE_DOM"/>
    <property type="match status" value="1"/>
</dbReference>
<organism evidence="2 3">
    <name type="scientific">Phlebiopsis gigantea (strain 11061_1 CR5-6)</name>
    <name type="common">White-rot fungus</name>
    <name type="synonym">Peniophora gigantea</name>
    <dbReference type="NCBI Taxonomy" id="745531"/>
    <lineage>
        <taxon>Eukaryota</taxon>
        <taxon>Fungi</taxon>
        <taxon>Dikarya</taxon>
        <taxon>Basidiomycota</taxon>
        <taxon>Agaricomycotina</taxon>
        <taxon>Agaricomycetes</taxon>
        <taxon>Polyporales</taxon>
        <taxon>Phanerochaetaceae</taxon>
        <taxon>Phlebiopsis</taxon>
    </lineage>
</organism>
<evidence type="ECO:0000313" key="3">
    <source>
        <dbReference type="Proteomes" id="UP000053257"/>
    </source>
</evidence>
<dbReference type="InterPro" id="IPR040976">
    <property type="entry name" value="Pkinase_fungal"/>
</dbReference>
<dbReference type="Gene3D" id="1.10.510.10">
    <property type="entry name" value="Transferase(Phosphotransferase) domain 1"/>
    <property type="match status" value="1"/>
</dbReference>
<dbReference type="GO" id="GO:0004672">
    <property type="term" value="F:protein kinase activity"/>
    <property type="evidence" value="ECO:0007669"/>
    <property type="project" value="InterPro"/>
</dbReference>
<dbReference type="GO" id="GO:0005524">
    <property type="term" value="F:ATP binding"/>
    <property type="evidence" value="ECO:0007669"/>
    <property type="project" value="InterPro"/>
</dbReference>
<dbReference type="PANTHER" id="PTHR38248:SF2">
    <property type="entry name" value="FUNK1 11"/>
    <property type="match status" value="1"/>
</dbReference>
<sequence>MSNADGKEKHLERQMYPHLLCILNTVATGSNASRYFRDAHADKISYEDGCPAFTLIKPDLVLDVGSPQVALSQSGKAAARHSKRSAWHDALCFIEVKRHSNAGPYHARSAPSGLDPFTPKPVVSQAADYARLHMSCRPFQLFSIGIVIFASDFTVSVFDRGGVMHSPQMKVFDDDGVTSDFIRVAHLLSCSLTEHELGLDPTVTSSPNADLTTVPSYTVGFTPHTPPCDSWRTIGRPIWRSYSLLGRGTVVWRVQALDADPTRLLILKSAWRHQDRKGEAEIYKYMDQRGITGTQGIASFRNGQDVVHALTGGRELPLSVNALRPTQARIPKDIILHRVVLNSVGKPLWEYDDPAHFLRALLAIVEGIRTLQQHNIQHRDISAGNILLSVDPRPGYEAFLTDFELAKIPPQSRLVPNSIPIQVPVVQMPKERKVPPAVTVMRTTSWHEEVDDRQGPEMTGTLQFMAIAMLENCVRHKKQGYVPVPHATHHDLESVVWVAEYVLFRRAYRNALELPEKDELRKEVVRLFQEEFGRLNPGAILRSRSATKEWDTTSGARQLVELRCVDEQLLELLPKLVPAVKEQYPAPNSDNLGWWRTMRGKEPVEEPQVISPLTCDDLKIFFKQYATTFHIF</sequence>
<dbReference type="SUPFAM" id="SSF56112">
    <property type="entry name" value="Protein kinase-like (PK-like)"/>
    <property type="match status" value="1"/>
</dbReference>
<dbReference type="Pfam" id="PF17667">
    <property type="entry name" value="Pkinase_fungal"/>
    <property type="match status" value="2"/>
</dbReference>
<dbReference type="AlphaFoldDB" id="A0A0C3PJF1"/>
<reference evidence="2 3" key="1">
    <citation type="journal article" date="2014" name="PLoS Genet.">
        <title>Analysis of the Phlebiopsis gigantea genome, transcriptome and secretome provides insight into its pioneer colonization strategies of wood.</title>
        <authorList>
            <person name="Hori C."/>
            <person name="Ishida T."/>
            <person name="Igarashi K."/>
            <person name="Samejima M."/>
            <person name="Suzuki H."/>
            <person name="Master E."/>
            <person name="Ferreira P."/>
            <person name="Ruiz-Duenas F.J."/>
            <person name="Held B."/>
            <person name="Canessa P."/>
            <person name="Larrondo L.F."/>
            <person name="Schmoll M."/>
            <person name="Druzhinina I.S."/>
            <person name="Kubicek C.P."/>
            <person name="Gaskell J.A."/>
            <person name="Kersten P."/>
            <person name="St John F."/>
            <person name="Glasner J."/>
            <person name="Sabat G."/>
            <person name="Splinter BonDurant S."/>
            <person name="Syed K."/>
            <person name="Yadav J."/>
            <person name="Mgbeahuruike A.C."/>
            <person name="Kovalchuk A."/>
            <person name="Asiegbu F.O."/>
            <person name="Lackner G."/>
            <person name="Hoffmeister D."/>
            <person name="Rencoret J."/>
            <person name="Gutierrez A."/>
            <person name="Sun H."/>
            <person name="Lindquist E."/>
            <person name="Barry K."/>
            <person name="Riley R."/>
            <person name="Grigoriev I.V."/>
            <person name="Henrissat B."/>
            <person name="Kues U."/>
            <person name="Berka R.M."/>
            <person name="Martinez A.T."/>
            <person name="Covert S.F."/>
            <person name="Blanchette R.A."/>
            <person name="Cullen D."/>
        </authorList>
    </citation>
    <scope>NUCLEOTIDE SEQUENCE [LARGE SCALE GENOMIC DNA]</scope>
    <source>
        <strain evidence="2 3">11061_1 CR5-6</strain>
    </source>
</reference>
<dbReference type="Proteomes" id="UP000053257">
    <property type="component" value="Unassembled WGS sequence"/>
</dbReference>
<accession>A0A0C3PJF1</accession>
<dbReference type="OrthoDB" id="3271155at2759"/>
<dbReference type="PROSITE" id="PS00109">
    <property type="entry name" value="PROTEIN_KINASE_TYR"/>
    <property type="match status" value="1"/>
</dbReference>
<gene>
    <name evidence="2" type="ORF">PHLGIDRAFT_128399</name>
</gene>
<dbReference type="InterPro" id="IPR000719">
    <property type="entry name" value="Prot_kinase_dom"/>
</dbReference>
<dbReference type="InterPro" id="IPR008266">
    <property type="entry name" value="Tyr_kinase_AS"/>
</dbReference>
<feature type="domain" description="Protein kinase" evidence="1">
    <location>
        <begin position="239"/>
        <end position="592"/>
    </location>
</feature>
<name>A0A0C3PJF1_PHLG1</name>
<evidence type="ECO:0000313" key="2">
    <source>
        <dbReference type="EMBL" id="KIP06273.1"/>
    </source>
</evidence>